<dbReference type="SMART" id="SM00320">
    <property type="entry name" value="WD40"/>
    <property type="match status" value="3"/>
</dbReference>
<evidence type="ECO:0000256" key="2">
    <source>
        <dbReference type="ARBA" id="ARBA00011059"/>
    </source>
</evidence>
<dbReference type="GO" id="GO:0005874">
    <property type="term" value="C:microtubule"/>
    <property type="evidence" value="ECO:0007669"/>
    <property type="project" value="UniProtKB-KW"/>
</dbReference>
<dbReference type="PANTHER" id="PTHR12442:SF11">
    <property type="entry name" value="DYNEIN AXONEMAL INTERMEDIATE CHAIN 1"/>
    <property type="match status" value="1"/>
</dbReference>
<keyword evidence="9" id="KW-0206">Cytoskeleton</keyword>
<dbReference type="SUPFAM" id="SSF50978">
    <property type="entry name" value="WD40 repeat-like"/>
    <property type="match status" value="1"/>
</dbReference>
<dbReference type="Gene3D" id="2.130.10.10">
    <property type="entry name" value="YVTN repeat-like/Quinoprotein amine dehydrogenase"/>
    <property type="match status" value="1"/>
</dbReference>
<feature type="compositionally biased region" description="Polar residues" evidence="12">
    <location>
        <begin position="55"/>
        <end position="65"/>
    </location>
</feature>
<evidence type="ECO:0000256" key="1">
    <source>
        <dbReference type="ARBA" id="ARBA00004430"/>
    </source>
</evidence>
<evidence type="ECO:0000256" key="4">
    <source>
        <dbReference type="ARBA" id="ARBA00022574"/>
    </source>
</evidence>
<feature type="compositionally biased region" description="Basic and acidic residues" evidence="12">
    <location>
        <begin position="119"/>
        <end position="128"/>
    </location>
</feature>
<evidence type="ECO:0000313" key="13">
    <source>
        <dbReference type="EMBL" id="CAD7243744.1"/>
    </source>
</evidence>
<organism evidence="13">
    <name type="scientific">Darwinula stevensoni</name>
    <dbReference type="NCBI Taxonomy" id="69355"/>
    <lineage>
        <taxon>Eukaryota</taxon>
        <taxon>Metazoa</taxon>
        <taxon>Ecdysozoa</taxon>
        <taxon>Arthropoda</taxon>
        <taxon>Crustacea</taxon>
        <taxon>Oligostraca</taxon>
        <taxon>Ostracoda</taxon>
        <taxon>Podocopa</taxon>
        <taxon>Podocopida</taxon>
        <taxon>Darwinulocopina</taxon>
        <taxon>Darwinuloidea</taxon>
        <taxon>Darwinulidae</taxon>
        <taxon>Darwinula</taxon>
    </lineage>
</organism>
<evidence type="ECO:0000256" key="7">
    <source>
        <dbReference type="ARBA" id="ARBA00023017"/>
    </source>
</evidence>
<evidence type="ECO:0000256" key="12">
    <source>
        <dbReference type="SAM" id="MobiDB-lite"/>
    </source>
</evidence>
<evidence type="ECO:0000256" key="9">
    <source>
        <dbReference type="ARBA" id="ARBA00023212"/>
    </source>
</evidence>
<dbReference type="GO" id="GO:0036158">
    <property type="term" value="P:outer dynein arm assembly"/>
    <property type="evidence" value="ECO:0007669"/>
    <property type="project" value="TreeGrafter"/>
</dbReference>
<keyword evidence="6" id="KW-0677">Repeat</keyword>
<accession>A0A7R9A567</accession>
<dbReference type="PANTHER" id="PTHR12442">
    <property type="entry name" value="DYNEIN INTERMEDIATE CHAIN"/>
    <property type="match status" value="1"/>
</dbReference>
<keyword evidence="3" id="KW-0963">Cytoplasm</keyword>
<reference evidence="13" key="1">
    <citation type="submission" date="2020-11" db="EMBL/GenBank/DDBJ databases">
        <authorList>
            <person name="Tran Van P."/>
        </authorList>
    </citation>
    <scope>NUCLEOTIDE SEQUENCE</scope>
</reference>
<dbReference type="PROSITE" id="PS50082">
    <property type="entry name" value="WD_REPEATS_2"/>
    <property type="match status" value="1"/>
</dbReference>
<sequence>MSRVVHRRDGGTKRSEDSKDEESRAKPGGVNFSLQASLPPSSPVDPLRGMGPTGHGTSSRLTQRDPQASDNIVAFSWGHLEFVRLVSISHTIVLFEQESRLILKESPEGIAQLELQGSTRREGLEEGRNAPGRKSGKLQISRESWDDKDKDDEKEKESASASDLESDLDMDRTRARRSVGNIADIRMTNKFNFYERASQTYSFVKRNKGTETEPPPMMRMGGQVNQWIIYDAYQEDQESLAGTGEAHGERPRSSSPYPGGQEKAKDKVKVKVTSTPGQPPDISALRHASKIMERMVNQNLYDPITLDFKYWEDGSDEYKDPIGTLLPLWTFVCSRAPKYNVTGLVWSTSFPDLFGVSYGSYEYRKQPEYGVVCLFTLKNPSHPEYMFETESGAMAIDIHPKRPHLVYNLKQEEGRGGLLWQTELDDAKTMDIVWQVCWGEDDPDGQATLFSVAANGKVYQWTLIRHDMRKHEILTLDLEPPITKSDGRLLHLIGKYSVASAQRFYDSIRCGTAMAFHRAQPTLLVVGTEEGKIYKSSTLYQSKKLTQYMGHHMSIYALSWNHFYHDVFLSASADWTVRIWDHNHRSEALVTLDLGSEVGDAAWAPYSSTVLAAVTNDGQVHVYDLAVDFYKPICIQTVVPRKNMKLTHIAFNPLHPIIVVGDDRGNVISLKLSPNLRKQCKESKGGEDIKTSDLECKKLTRILSLMGHLYGLEPKWFWMCLAREEESMKVLSHRGHGKGRMLRCFRRYLAEHAISQPQARKLAKDSV</sequence>
<evidence type="ECO:0000256" key="10">
    <source>
        <dbReference type="ARBA" id="ARBA00023273"/>
    </source>
</evidence>
<evidence type="ECO:0000256" key="3">
    <source>
        <dbReference type="ARBA" id="ARBA00022490"/>
    </source>
</evidence>
<dbReference type="Pfam" id="PF00400">
    <property type="entry name" value="WD40"/>
    <property type="match status" value="1"/>
</dbReference>
<dbReference type="InterPro" id="IPR036322">
    <property type="entry name" value="WD40_repeat_dom_sf"/>
</dbReference>
<feature type="compositionally biased region" description="Basic and acidic residues" evidence="12">
    <location>
        <begin position="143"/>
        <end position="158"/>
    </location>
</feature>
<dbReference type="InterPro" id="IPR001680">
    <property type="entry name" value="WD40_rpt"/>
</dbReference>
<dbReference type="GO" id="GO:0003341">
    <property type="term" value="P:cilium movement"/>
    <property type="evidence" value="ECO:0007669"/>
    <property type="project" value="TreeGrafter"/>
</dbReference>
<proteinExistence type="inferred from homology"/>
<dbReference type="AlphaFoldDB" id="A0A7R9A567"/>
<keyword evidence="10" id="KW-0966">Cell projection</keyword>
<gene>
    <name evidence="13" type="ORF">DSTB1V02_LOCUS3658</name>
</gene>
<dbReference type="PROSITE" id="PS50294">
    <property type="entry name" value="WD_REPEATS_REGION"/>
    <property type="match status" value="1"/>
</dbReference>
<feature type="repeat" description="WD" evidence="11">
    <location>
        <begin position="548"/>
        <end position="581"/>
    </location>
</feature>
<feature type="region of interest" description="Disordered" evidence="12">
    <location>
        <begin position="239"/>
        <end position="283"/>
    </location>
</feature>
<feature type="region of interest" description="Disordered" evidence="12">
    <location>
        <begin position="1"/>
        <end position="65"/>
    </location>
</feature>
<feature type="region of interest" description="Disordered" evidence="12">
    <location>
        <begin position="114"/>
        <end position="172"/>
    </location>
</feature>
<dbReference type="InterPro" id="IPR050687">
    <property type="entry name" value="Dynein_IC"/>
</dbReference>
<evidence type="ECO:0000256" key="11">
    <source>
        <dbReference type="PROSITE-ProRule" id="PRU00221"/>
    </source>
</evidence>
<comment type="similarity">
    <text evidence="2">Belongs to the dynein intermediate chain family.</text>
</comment>
<dbReference type="OrthoDB" id="6372332at2759"/>
<dbReference type="GO" id="GO:0036157">
    <property type="term" value="C:outer dynein arm"/>
    <property type="evidence" value="ECO:0007669"/>
    <property type="project" value="TreeGrafter"/>
</dbReference>
<keyword evidence="8" id="KW-0505">Motor protein</keyword>
<dbReference type="GO" id="GO:0045503">
    <property type="term" value="F:dynein light chain binding"/>
    <property type="evidence" value="ECO:0007669"/>
    <property type="project" value="TreeGrafter"/>
</dbReference>
<comment type="subcellular location">
    <subcellularLocation>
        <location evidence="1">Cytoplasm</location>
        <location evidence="1">Cytoskeleton</location>
        <location evidence="1">Cilium axoneme</location>
    </subcellularLocation>
</comment>
<dbReference type="EMBL" id="LR900006">
    <property type="protein sequence ID" value="CAD7243744.1"/>
    <property type="molecule type" value="Genomic_DNA"/>
</dbReference>
<protein>
    <submittedName>
        <fullName evidence="13">Uncharacterized protein</fullName>
    </submittedName>
</protein>
<dbReference type="EMBL" id="CAJPEV010000489">
    <property type="protein sequence ID" value="CAG0885795.1"/>
    <property type="molecule type" value="Genomic_DNA"/>
</dbReference>
<keyword evidence="5" id="KW-0493">Microtubule</keyword>
<keyword evidence="4 11" id="KW-0853">WD repeat</keyword>
<feature type="compositionally biased region" description="Basic and acidic residues" evidence="12">
    <location>
        <begin position="7"/>
        <end position="25"/>
    </location>
</feature>
<evidence type="ECO:0000256" key="6">
    <source>
        <dbReference type="ARBA" id="ARBA00022737"/>
    </source>
</evidence>
<name>A0A7R9A567_9CRUS</name>
<evidence type="ECO:0000313" key="14">
    <source>
        <dbReference type="Proteomes" id="UP000677054"/>
    </source>
</evidence>
<evidence type="ECO:0000256" key="8">
    <source>
        <dbReference type="ARBA" id="ARBA00023175"/>
    </source>
</evidence>
<dbReference type="GO" id="GO:0045504">
    <property type="term" value="F:dynein heavy chain binding"/>
    <property type="evidence" value="ECO:0007669"/>
    <property type="project" value="TreeGrafter"/>
</dbReference>
<dbReference type="Proteomes" id="UP000677054">
    <property type="component" value="Unassembled WGS sequence"/>
</dbReference>
<evidence type="ECO:0000256" key="5">
    <source>
        <dbReference type="ARBA" id="ARBA00022701"/>
    </source>
</evidence>
<dbReference type="InterPro" id="IPR015943">
    <property type="entry name" value="WD40/YVTN_repeat-like_dom_sf"/>
</dbReference>
<keyword evidence="14" id="KW-1185">Reference proteome</keyword>
<keyword evidence="7" id="KW-0243">Dynein</keyword>